<evidence type="ECO:0000313" key="10">
    <source>
        <dbReference type="EMBL" id="SVC82984.1"/>
    </source>
</evidence>
<evidence type="ECO:0000259" key="9">
    <source>
        <dbReference type="Pfam" id="PF05193"/>
    </source>
</evidence>
<comment type="cofactor">
    <cofactor evidence="1">
        <name>Zn(2+)</name>
        <dbReference type="ChEBI" id="CHEBI:29105"/>
    </cofactor>
</comment>
<dbReference type="InterPro" id="IPR011765">
    <property type="entry name" value="Pept_M16_N"/>
</dbReference>
<feature type="domain" description="Peptidase M16 C-terminal" evidence="9">
    <location>
        <begin position="202"/>
        <end position="265"/>
    </location>
</feature>
<feature type="domain" description="Peptidase M16 N-terminal" evidence="8">
    <location>
        <begin position="46"/>
        <end position="182"/>
    </location>
</feature>
<sequence length="277" mass="31194">VSQIFKKLTVPLIAITLVVFFISSSEAMKGEKRETKTFSLSNGLDMLLVSDPDVHRSAAALSVGVGHLADPIDKQGLAHYLEHMLFLGTKKYPEVGSYKKFLDEHSGASNAYTGGAITNYFFQVSHVGFEQALDRFSDFFKSPLFDKKYAAREVKAVNNEHEKNKLNDGWRGGFVQHQISEPKHPLTKFGTGNQKTLSGDNRPALLDFYAKYYAASNMKLTLISNKPMGNLFKVAQKYFTDIPDRTVKVPSISTDYRKPLKNQYRLLKIKTIKDIRS</sequence>
<dbReference type="PROSITE" id="PS00143">
    <property type="entry name" value="INSULINASE"/>
    <property type="match status" value="1"/>
</dbReference>
<keyword evidence="6" id="KW-0862">Zinc</keyword>
<dbReference type="GO" id="GO:0006508">
    <property type="term" value="P:proteolysis"/>
    <property type="evidence" value="ECO:0007669"/>
    <property type="project" value="UniProtKB-KW"/>
</dbReference>
<comment type="similarity">
    <text evidence="2">Belongs to the peptidase M16 family.</text>
</comment>
<dbReference type="AlphaFoldDB" id="A0A382QBP1"/>
<dbReference type="Pfam" id="PF00675">
    <property type="entry name" value="Peptidase_M16"/>
    <property type="match status" value="1"/>
</dbReference>
<dbReference type="GO" id="GO:0046872">
    <property type="term" value="F:metal ion binding"/>
    <property type="evidence" value="ECO:0007669"/>
    <property type="project" value="UniProtKB-KW"/>
</dbReference>
<keyword evidence="3" id="KW-0645">Protease</keyword>
<evidence type="ECO:0000256" key="6">
    <source>
        <dbReference type="ARBA" id="ARBA00022833"/>
    </source>
</evidence>
<dbReference type="Gene3D" id="3.30.830.10">
    <property type="entry name" value="Metalloenzyme, LuxS/M16 peptidase-like"/>
    <property type="match status" value="1"/>
</dbReference>
<evidence type="ECO:0000259" key="8">
    <source>
        <dbReference type="Pfam" id="PF00675"/>
    </source>
</evidence>
<evidence type="ECO:0008006" key="11">
    <source>
        <dbReference type="Google" id="ProtNLM"/>
    </source>
</evidence>
<name>A0A382QBP1_9ZZZZ</name>
<organism evidence="10">
    <name type="scientific">marine metagenome</name>
    <dbReference type="NCBI Taxonomy" id="408172"/>
    <lineage>
        <taxon>unclassified sequences</taxon>
        <taxon>metagenomes</taxon>
        <taxon>ecological metagenomes</taxon>
    </lineage>
</organism>
<dbReference type="PANTHER" id="PTHR43690:SF18">
    <property type="entry name" value="INSULIN-DEGRADING ENZYME-RELATED"/>
    <property type="match status" value="1"/>
</dbReference>
<dbReference type="FunFam" id="3.30.830.10:FF:000012">
    <property type="entry name" value="Protease 3"/>
    <property type="match status" value="1"/>
</dbReference>
<protein>
    <recommendedName>
        <fullName evidence="11">Peptidase M16 N-terminal domain-containing protein</fullName>
    </recommendedName>
</protein>
<keyword evidence="4" id="KW-0479">Metal-binding</keyword>
<proteinExistence type="inferred from homology"/>
<keyword evidence="5" id="KW-0378">Hydrolase</keyword>
<keyword evidence="7" id="KW-0482">Metalloprotease</keyword>
<accession>A0A382QBP1</accession>
<dbReference type="EMBL" id="UINC01113399">
    <property type="protein sequence ID" value="SVC82984.1"/>
    <property type="molecule type" value="Genomic_DNA"/>
</dbReference>
<evidence type="ECO:0000256" key="5">
    <source>
        <dbReference type="ARBA" id="ARBA00022801"/>
    </source>
</evidence>
<evidence type="ECO:0000256" key="2">
    <source>
        <dbReference type="ARBA" id="ARBA00007261"/>
    </source>
</evidence>
<reference evidence="10" key="1">
    <citation type="submission" date="2018-05" db="EMBL/GenBank/DDBJ databases">
        <authorList>
            <person name="Lanie J.A."/>
            <person name="Ng W.-L."/>
            <person name="Kazmierczak K.M."/>
            <person name="Andrzejewski T.M."/>
            <person name="Davidsen T.M."/>
            <person name="Wayne K.J."/>
            <person name="Tettelin H."/>
            <person name="Glass J.I."/>
            <person name="Rusch D."/>
            <person name="Podicherti R."/>
            <person name="Tsui H.-C.T."/>
            <person name="Winkler M.E."/>
        </authorList>
    </citation>
    <scope>NUCLEOTIDE SEQUENCE</scope>
</reference>
<evidence type="ECO:0000256" key="1">
    <source>
        <dbReference type="ARBA" id="ARBA00001947"/>
    </source>
</evidence>
<feature type="non-terminal residue" evidence="10">
    <location>
        <position position="1"/>
    </location>
</feature>
<evidence type="ECO:0000256" key="3">
    <source>
        <dbReference type="ARBA" id="ARBA00022670"/>
    </source>
</evidence>
<gene>
    <name evidence="10" type="ORF">METZ01_LOCUS335838</name>
</gene>
<dbReference type="InterPro" id="IPR001431">
    <property type="entry name" value="Pept_M16_Zn_BS"/>
</dbReference>
<dbReference type="Pfam" id="PF05193">
    <property type="entry name" value="Peptidase_M16_C"/>
    <property type="match status" value="1"/>
</dbReference>
<dbReference type="PANTHER" id="PTHR43690">
    <property type="entry name" value="NARDILYSIN"/>
    <property type="match status" value="1"/>
</dbReference>
<evidence type="ECO:0000256" key="4">
    <source>
        <dbReference type="ARBA" id="ARBA00022723"/>
    </source>
</evidence>
<feature type="non-terminal residue" evidence="10">
    <location>
        <position position="277"/>
    </location>
</feature>
<dbReference type="InterPro" id="IPR050626">
    <property type="entry name" value="Peptidase_M16"/>
</dbReference>
<dbReference type="InterPro" id="IPR007863">
    <property type="entry name" value="Peptidase_M16_C"/>
</dbReference>
<dbReference type="InterPro" id="IPR011249">
    <property type="entry name" value="Metalloenz_LuxS/M16"/>
</dbReference>
<dbReference type="GO" id="GO:0004222">
    <property type="term" value="F:metalloendopeptidase activity"/>
    <property type="evidence" value="ECO:0007669"/>
    <property type="project" value="InterPro"/>
</dbReference>
<dbReference type="SUPFAM" id="SSF63411">
    <property type="entry name" value="LuxS/MPP-like metallohydrolase"/>
    <property type="match status" value="1"/>
</dbReference>
<evidence type="ECO:0000256" key="7">
    <source>
        <dbReference type="ARBA" id="ARBA00023049"/>
    </source>
</evidence>